<dbReference type="Gene3D" id="1.10.3720.10">
    <property type="entry name" value="MetI-like"/>
    <property type="match status" value="1"/>
</dbReference>
<comment type="subcellular location">
    <subcellularLocation>
        <location evidence="1 7">Cell membrane</location>
        <topology evidence="1 7">Multi-pass membrane protein</topology>
    </subcellularLocation>
</comment>
<evidence type="ECO:0000256" key="3">
    <source>
        <dbReference type="ARBA" id="ARBA00022475"/>
    </source>
</evidence>
<dbReference type="PANTHER" id="PTHR30043:SF1">
    <property type="entry name" value="ABC TRANSPORT SYSTEM PERMEASE PROTEIN P69"/>
    <property type="match status" value="1"/>
</dbReference>
<name>A0A7X2V4W3_9BACI</name>
<comment type="similarity">
    <text evidence="7">Belongs to the binding-protein-dependent transport system permease family.</text>
</comment>
<dbReference type="InterPro" id="IPR000515">
    <property type="entry name" value="MetI-like"/>
</dbReference>
<keyword evidence="4 7" id="KW-0812">Transmembrane</keyword>
<proteinExistence type="inferred from homology"/>
<dbReference type="RefSeq" id="WP_155112025.1">
    <property type="nucleotide sequence ID" value="NZ_WMIB01000006.1"/>
</dbReference>
<dbReference type="SUPFAM" id="SSF161098">
    <property type="entry name" value="MetI-like"/>
    <property type="match status" value="1"/>
</dbReference>
<dbReference type="CDD" id="cd06261">
    <property type="entry name" value="TM_PBP2"/>
    <property type="match status" value="1"/>
</dbReference>
<keyword evidence="2 7" id="KW-0813">Transport</keyword>
<dbReference type="Proteomes" id="UP000434639">
    <property type="component" value="Unassembled WGS sequence"/>
</dbReference>
<accession>A0A7X2V4W3</accession>
<dbReference type="PANTHER" id="PTHR30043">
    <property type="entry name" value="PHOSPHONATES TRANSPORT SYSTEM PERMEASE PROTEIN"/>
    <property type="match status" value="1"/>
</dbReference>
<keyword evidence="5 7" id="KW-1133">Transmembrane helix</keyword>
<feature type="transmembrane region" description="Helical" evidence="7">
    <location>
        <begin position="12"/>
        <end position="30"/>
    </location>
</feature>
<evidence type="ECO:0000256" key="2">
    <source>
        <dbReference type="ARBA" id="ARBA00022448"/>
    </source>
</evidence>
<evidence type="ECO:0000256" key="7">
    <source>
        <dbReference type="RuleBase" id="RU363032"/>
    </source>
</evidence>
<evidence type="ECO:0000256" key="1">
    <source>
        <dbReference type="ARBA" id="ARBA00004651"/>
    </source>
</evidence>
<organism evidence="9 10">
    <name type="scientific">Metabacillus mangrovi</name>
    <dbReference type="NCBI Taxonomy" id="1491830"/>
    <lineage>
        <taxon>Bacteria</taxon>
        <taxon>Bacillati</taxon>
        <taxon>Bacillota</taxon>
        <taxon>Bacilli</taxon>
        <taxon>Bacillales</taxon>
        <taxon>Bacillaceae</taxon>
        <taxon>Metabacillus</taxon>
    </lineage>
</organism>
<reference evidence="9 10" key="1">
    <citation type="journal article" date="2017" name="Int. J. Syst. Evol. Microbiol.">
        <title>Bacillus mangrovi sp. nov., isolated from a sediment sample from a mangrove forest.</title>
        <authorList>
            <person name="Gupta V."/>
            <person name="Singh P.K."/>
            <person name="Korpole S."/>
            <person name="Tanuku N.R.S."/>
            <person name="Pinnaka A.K."/>
        </authorList>
    </citation>
    <scope>NUCLEOTIDE SEQUENCE [LARGE SCALE GENOMIC DNA]</scope>
    <source>
        <strain evidence="9 10">KCTC 33872</strain>
    </source>
</reference>
<keyword evidence="6 7" id="KW-0472">Membrane</keyword>
<dbReference type="AlphaFoldDB" id="A0A7X2V4W3"/>
<comment type="caution">
    <text evidence="9">The sequence shown here is derived from an EMBL/GenBank/DDBJ whole genome shotgun (WGS) entry which is preliminary data.</text>
</comment>
<dbReference type="GO" id="GO:0055085">
    <property type="term" value="P:transmembrane transport"/>
    <property type="evidence" value="ECO:0007669"/>
    <property type="project" value="InterPro"/>
</dbReference>
<dbReference type="Pfam" id="PF00528">
    <property type="entry name" value="BPD_transp_1"/>
    <property type="match status" value="1"/>
</dbReference>
<evidence type="ECO:0000256" key="4">
    <source>
        <dbReference type="ARBA" id="ARBA00022692"/>
    </source>
</evidence>
<feature type="transmembrane region" description="Helical" evidence="7">
    <location>
        <begin position="233"/>
        <end position="256"/>
    </location>
</feature>
<keyword evidence="3" id="KW-1003">Cell membrane</keyword>
<sequence>MQANVLTKRRLNSGLFAAAVILLALGAMVLTEFDPAEGLASIPAALLWGITNFYPDAASFEKLPDILPKLAETLLMSIAAAVSGGVFALAFAVAGSKTTGINPFFQAICRAIATVFRNIDVAVWTMILLFSFGQTPITGYFALFFGAFGFLTRAFMETIDEVSSSSVEALRATGAGYLPIVFQSVLPACIAQMISWLLFMIETSIRSATLVGILTGSGIGYAFNLYYKSLNYGAASLVVLTIAAAILLIEALSNYVRRAVI</sequence>
<feature type="transmembrane region" description="Helical" evidence="7">
    <location>
        <begin position="74"/>
        <end position="93"/>
    </location>
</feature>
<dbReference type="EMBL" id="WMIB01000006">
    <property type="protein sequence ID" value="MTH53504.1"/>
    <property type="molecule type" value="Genomic_DNA"/>
</dbReference>
<feature type="domain" description="ABC transmembrane type-1" evidence="8">
    <location>
        <begin position="70"/>
        <end position="253"/>
    </location>
</feature>
<evidence type="ECO:0000256" key="6">
    <source>
        <dbReference type="ARBA" id="ARBA00023136"/>
    </source>
</evidence>
<protein>
    <submittedName>
        <fullName evidence="9">ABC transporter permease subunit</fullName>
    </submittedName>
</protein>
<feature type="transmembrane region" description="Helical" evidence="7">
    <location>
        <begin position="208"/>
        <end position="227"/>
    </location>
</feature>
<dbReference type="PROSITE" id="PS50928">
    <property type="entry name" value="ABC_TM1"/>
    <property type="match status" value="1"/>
</dbReference>
<keyword evidence="10" id="KW-1185">Reference proteome</keyword>
<dbReference type="InterPro" id="IPR035906">
    <property type="entry name" value="MetI-like_sf"/>
</dbReference>
<feature type="transmembrane region" description="Helical" evidence="7">
    <location>
        <begin position="176"/>
        <end position="201"/>
    </location>
</feature>
<feature type="transmembrane region" description="Helical" evidence="7">
    <location>
        <begin position="137"/>
        <end position="156"/>
    </location>
</feature>
<dbReference type="OrthoDB" id="358217at2"/>
<evidence type="ECO:0000256" key="5">
    <source>
        <dbReference type="ARBA" id="ARBA00022989"/>
    </source>
</evidence>
<evidence type="ECO:0000259" key="8">
    <source>
        <dbReference type="PROSITE" id="PS50928"/>
    </source>
</evidence>
<gene>
    <name evidence="9" type="ORF">GKZ89_08745</name>
</gene>
<dbReference type="GO" id="GO:0005886">
    <property type="term" value="C:plasma membrane"/>
    <property type="evidence" value="ECO:0007669"/>
    <property type="project" value="UniProtKB-SubCell"/>
</dbReference>
<evidence type="ECO:0000313" key="9">
    <source>
        <dbReference type="EMBL" id="MTH53504.1"/>
    </source>
</evidence>
<evidence type="ECO:0000313" key="10">
    <source>
        <dbReference type="Proteomes" id="UP000434639"/>
    </source>
</evidence>